<feature type="compositionally biased region" description="Pro residues" evidence="1">
    <location>
        <begin position="107"/>
        <end position="144"/>
    </location>
</feature>
<protein>
    <submittedName>
        <fullName evidence="2">Pre-mRNA-processing-splicing factor 8</fullName>
    </submittedName>
</protein>
<evidence type="ECO:0000256" key="1">
    <source>
        <dbReference type="SAM" id="MobiDB-lite"/>
    </source>
</evidence>
<accession>A0A8S5LHC3</accession>
<proteinExistence type="predicted"/>
<sequence length="178" mass="18467">MTSPTSTITGRVVGPDGLGRLGRITFTPASLGAPLPARDIVAGRASFRIGTDGYLVGQTGRTATVAPGNYEIDLNIPGDLGAHIRTVRTISDGETLNIADLLTSFPAPIPPGPAPRPPQPQPQPPNPPQPQPPNPPQPPSPSPDPDARGVRIAGQPGILEAINRSEVIDLGNGVLTWR</sequence>
<organism evidence="2">
    <name type="scientific">Myoviridae sp. cte0t5</name>
    <dbReference type="NCBI Taxonomy" id="2823549"/>
    <lineage>
        <taxon>Viruses</taxon>
        <taxon>Duplodnaviria</taxon>
        <taxon>Heunggongvirae</taxon>
        <taxon>Uroviricota</taxon>
        <taxon>Caudoviricetes</taxon>
    </lineage>
</organism>
<feature type="region of interest" description="Disordered" evidence="1">
    <location>
        <begin position="103"/>
        <end position="158"/>
    </location>
</feature>
<evidence type="ECO:0000313" key="2">
    <source>
        <dbReference type="EMBL" id="DAD69272.1"/>
    </source>
</evidence>
<dbReference type="EMBL" id="BK014717">
    <property type="protein sequence ID" value="DAD69272.1"/>
    <property type="molecule type" value="Genomic_DNA"/>
</dbReference>
<reference evidence="2" key="1">
    <citation type="journal article" date="2021" name="Proc. Natl. Acad. Sci. U.S.A.">
        <title>A Catalog of Tens of Thousands of Viruses from Human Metagenomes Reveals Hidden Associations with Chronic Diseases.</title>
        <authorList>
            <person name="Tisza M.J."/>
            <person name="Buck C.B."/>
        </authorList>
    </citation>
    <scope>NUCLEOTIDE SEQUENCE</scope>
    <source>
        <strain evidence="2">Cte0t5</strain>
    </source>
</reference>
<name>A0A8S5LHC3_9CAUD</name>